<reference evidence="9 10" key="2">
    <citation type="submission" date="2018-04" db="EMBL/GenBank/DDBJ databases">
        <title>Thauera lacus sp. nov., isolated from an saline lake in Inner Mongolia, China.</title>
        <authorList>
            <person name="Liang Q.-Y."/>
        </authorList>
    </citation>
    <scope>NUCLEOTIDE SEQUENCE [LARGE SCALE GENOMIC DNA]</scope>
    <source>
        <strain evidence="9 10">D20</strain>
    </source>
</reference>
<feature type="transmembrane region" description="Helical" evidence="5">
    <location>
        <begin position="169"/>
        <end position="188"/>
    </location>
</feature>
<evidence type="ECO:0000256" key="3">
    <source>
        <dbReference type="ARBA" id="ARBA00029447"/>
    </source>
</evidence>
<dbReference type="PROSITE" id="PS50112">
    <property type="entry name" value="PAS"/>
    <property type="match status" value="2"/>
</dbReference>
<name>A0A2T4IBZ2_9RHOO</name>
<dbReference type="PRINTS" id="PR00260">
    <property type="entry name" value="CHEMTRNSDUCR"/>
</dbReference>
<keyword evidence="9" id="KW-0675">Receptor</keyword>
<dbReference type="SUPFAM" id="SSF58104">
    <property type="entry name" value="Methyl-accepting chemotaxis protein (MCP) signaling domain"/>
    <property type="match status" value="1"/>
</dbReference>
<organism evidence="9 10">
    <name type="scientific">Pseudothauera lacus</name>
    <dbReference type="NCBI Taxonomy" id="2136175"/>
    <lineage>
        <taxon>Bacteria</taxon>
        <taxon>Pseudomonadati</taxon>
        <taxon>Pseudomonadota</taxon>
        <taxon>Betaproteobacteria</taxon>
        <taxon>Rhodocyclales</taxon>
        <taxon>Zoogloeaceae</taxon>
        <taxon>Pseudothauera</taxon>
    </lineage>
</organism>
<dbReference type="SMART" id="SM00283">
    <property type="entry name" value="MA"/>
    <property type="match status" value="1"/>
</dbReference>
<dbReference type="EMBL" id="PZKC01000014">
    <property type="protein sequence ID" value="PTD95290.1"/>
    <property type="molecule type" value="Genomic_DNA"/>
</dbReference>
<keyword evidence="4" id="KW-0807">Transducer</keyword>
<sequence length="811" mass="87181">MKNNAAVTRREVDVGKRTLVTRSDTEGRITYVNQDFVELSGHAEAELLGAPHSVVRHPDMPAEVFADMWRDLESGRPWSGLLKNRCRNGDHYWVHANITPIFEHGRISGYLSVRTRAPREAVSEAEELYRELRDFGNRRLRVRHGQVVSASLGRRFAGWYRDLTLVSKLWWSLALAMVLVCALAALGWQGMAATLDELRRAGVASEAAAARTASLQGLLILLVVALAAIGGGLVWLLATTITIPLRDVGRTLQAMAGGRFEADFDLSRDDEFGRLQQQLKAVQVRLGFDIQEQRRIAAENLRIRQALECVSTNVRIADAEGRVIYANPALMRTLRRVEAEIRRDVADFSADSFVGSNIGRLYPDPQAAVHRLASLRGMAHNDMLIGGRHFVVTTNPVLDAQGRLLGTVGEWRDRTEELAVEGELTALVDAAAAGDFSRRVALAGKEGFFLQLAEGLNRLMEMVSQSVEAVAGVLAAVSQGDLEARVEGEFRGTLGRLKDDTNATVARLREVVGRIKGSADAIGAASRQIAAGNGELSTRTEAQAASLEQTASAMEELNVTVRQNADNARAARELAETANAVAERGGERMREVVSTMGAIQGSARRIGDIIGVIDAIAFQTNILALNAAVEAARAGEQGRGFAVVAAEVRALAQRSAQSAREVKGLIGDSVGHVEGGVQLVAEAGRTMEEVVEVFHRVAGLVSEIAAASREQSLGIEQVAGAVGQMDEMTQHNAALVEEAAAAAASLEEQARGLLDAVGVFRVDAAAGGGIATLSTDSVVRPAPRALRSAPLPKVRRRVAASKALSDEWEEF</sequence>
<dbReference type="GO" id="GO:0006935">
    <property type="term" value="P:chemotaxis"/>
    <property type="evidence" value="ECO:0007669"/>
    <property type="project" value="InterPro"/>
</dbReference>
<dbReference type="GO" id="GO:0004888">
    <property type="term" value="F:transmembrane signaling receptor activity"/>
    <property type="evidence" value="ECO:0007669"/>
    <property type="project" value="InterPro"/>
</dbReference>
<dbReference type="Pfam" id="PF00015">
    <property type="entry name" value="MCPsignal"/>
    <property type="match status" value="1"/>
</dbReference>
<comment type="similarity">
    <text evidence="3">Belongs to the methyl-accepting chemotaxis (MCP) protein family.</text>
</comment>
<dbReference type="InterPro" id="IPR004090">
    <property type="entry name" value="Chemotax_Me-accpt_rcpt"/>
</dbReference>
<dbReference type="InterPro" id="IPR000014">
    <property type="entry name" value="PAS"/>
</dbReference>
<dbReference type="Pfam" id="PF08447">
    <property type="entry name" value="PAS_3"/>
    <property type="match status" value="1"/>
</dbReference>
<dbReference type="Proteomes" id="UP000241193">
    <property type="component" value="Unassembled WGS sequence"/>
</dbReference>
<dbReference type="Pfam" id="PF08448">
    <property type="entry name" value="PAS_4"/>
    <property type="match status" value="1"/>
</dbReference>
<evidence type="ECO:0000259" key="8">
    <source>
        <dbReference type="PROSITE" id="PS50885"/>
    </source>
</evidence>
<dbReference type="InterPro" id="IPR013655">
    <property type="entry name" value="PAS_fold_3"/>
</dbReference>
<comment type="caution">
    <text evidence="9">The sequence shown here is derived from an EMBL/GenBank/DDBJ whole genome shotgun (WGS) entry which is preliminary data.</text>
</comment>
<accession>A0A2T4IBZ2</accession>
<dbReference type="AlphaFoldDB" id="A0A2T4IBZ2"/>
<dbReference type="Pfam" id="PF00672">
    <property type="entry name" value="HAMP"/>
    <property type="match status" value="1"/>
</dbReference>
<dbReference type="InterPro" id="IPR013656">
    <property type="entry name" value="PAS_4"/>
</dbReference>
<comment type="subcellular location">
    <subcellularLocation>
        <location evidence="1">Membrane</location>
    </subcellularLocation>
</comment>
<evidence type="ECO:0000256" key="2">
    <source>
        <dbReference type="ARBA" id="ARBA00022481"/>
    </source>
</evidence>
<dbReference type="PANTHER" id="PTHR43531">
    <property type="entry name" value="PROTEIN ICFG"/>
    <property type="match status" value="1"/>
</dbReference>
<dbReference type="InterPro" id="IPR004089">
    <property type="entry name" value="MCPsignal_dom"/>
</dbReference>
<dbReference type="CDD" id="cd11386">
    <property type="entry name" value="MCP_signal"/>
    <property type="match status" value="1"/>
</dbReference>
<keyword evidence="2" id="KW-0488">Methylation</keyword>
<feature type="domain" description="HAMP" evidence="8">
    <location>
        <begin position="461"/>
        <end position="513"/>
    </location>
</feature>
<proteinExistence type="inferred from homology"/>
<dbReference type="GO" id="GO:0005886">
    <property type="term" value="C:plasma membrane"/>
    <property type="evidence" value="ECO:0007669"/>
    <property type="project" value="TreeGrafter"/>
</dbReference>
<keyword evidence="5" id="KW-0472">Membrane</keyword>
<dbReference type="CDD" id="cd00130">
    <property type="entry name" value="PAS"/>
    <property type="match status" value="1"/>
</dbReference>
<evidence type="ECO:0000256" key="4">
    <source>
        <dbReference type="PROSITE-ProRule" id="PRU00284"/>
    </source>
</evidence>
<keyword evidence="5" id="KW-1133">Transmembrane helix</keyword>
<dbReference type="FunFam" id="1.10.287.950:FF:000001">
    <property type="entry name" value="Methyl-accepting chemotaxis sensory transducer"/>
    <property type="match status" value="1"/>
</dbReference>
<evidence type="ECO:0000256" key="5">
    <source>
        <dbReference type="SAM" id="Phobius"/>
    </source>
</evidence>
<dbReference type="GO" id="GO:0007165">
    <property type="term" value="P:signal transduction"/>
    <property type="evidence" value="ECO:0007669"/>
    <property type="project" value="UniProtKB-KW"/>
</dbReference>
<feature type="transmembrane region" description="Helical" evidence="5">
    <location>
        <begin position="218"/>
        <end position="245"/>
    </location>
</feature>
<keyword evidence="10" id="KW-1185">Reference proteome</keyword>
<evidence type="ECO:0000256" key="1">
    <source>
        <dbReference type="ARBA" id="ARBA00004370"/>
    </source>
</evidence>
<dbReference type="Gene3D" id="1.10.287.950">
    <property type="entry name" value="Methyl-accepting chemotaxis protein"/>
    <property type="match status" value="1"/>
</dbReference>
<dbReference type="Gene3D" id="3.30.450.20">
    <property type="entry name" value="PAS domain"/>
    <property type="match status" value="2"/>
</dbReference>
<evidence type="ECO:0000259" key="6">
    <source>
        <dbReference type="PROSITE" id="PS50111"/>
    </source>
</evidence>
<gene>
    <name evidence="9" type="ORF">C8261_14815</name>
</gene>
<dbReference type="Gene3D" id="6.10.340.10">
    <property type="match status" value="1"/>
</dbReference>
<dbReference type="InterPro" id="IPR051310">
    <property type="entry name" value="MCP_chemotaxis"/>
</dbReference>
<reference evidence="9 10" key="1">
    <citation type="submission" date="2018-03" db="EMBL/GenBank/DDBJ databases">
        <authorList>
            <person name="Keele B.F."/>
        </authorList>
    </citation>
    <scope>NUCLEOTIDE SEQUENCE [LARGE SCALE GENOMIC DNA]</scope>
    <source>
        <strain evidence="9 10">D20</strain>
    </source>
</reference>
<dbReference type="OrthoDB" id="5298208at2"/>
<feature type="domain" description="HAMP" evidence="8">
    <location>
        <begin position="239"/>
        <end position="291"/>
    </location>
</feature>
<feature type="domain" description="PAS" evidence="7">
    <location>
        <begin position="299"/>
        <end position="341"/>
    </location>
</feature>
<feature type="domain" description="PAS" evidence="7">
    <location>
        <begin position="24"/>
        <end position="75"/>
    </location>
</feature>
<evidence type="ECO:0000313" key="10">
    <source>
        <dbReference type="Proteomes" id="UP000241193"/>
    </source>
</evidence>
<protein>
    <submittedName>
        <fullName evidence="9">Citrate chemoreceptor protein</fullName>
    </submittedName>
</protein>
<feature type="domain" description="Methyl-accepting transducer" evidence="6">
    <location>
        <begin position="518"/>
        <end position="747"/>
    </location>
</feature>
<dbReference type="InterPro" id="IPR035965">
    <property type="entry name" value="PAS-like_dom_sf"/>
</dbReference>
<dbReference type="Pfam" id="PF18947">
    <property type="entry name" value="HAMP_2"/>
    <property type="match status" value="1"/>
</dbReference>
<dbReference type="NCBIfam" id="TIGR00229">
    <property type="entry name" value="sensory_box"/>
    <property type="match status" value="1"/>
</dbReference>
<dbReference type="PROSITE" id="PS50885">
    <property type="entry name" value="HAMP"/>
    <property type="match status" value="2"/>
</dbReference>
<evidence type="ECO:0000313" key="9">
    <source>
        <dbReference type="EMBL" id="PTD95290.1"/>
    </source>
</evidence>
<evidence type="ECO:0000259" key="7">
    <source>
        <dbReference type="PROSITE" id="PS50112"/>
    </source>
</evidence>
<dbReference type="SMART" id="SM00304">
    <property type="entry name" value="HAMP"/>
    <property type="match status" value="2"/>
</dbReference>
<dbReference type="RefSeq" id="WP_107494507.1">
    <property type="nucleotide sequence ID" value="NZ_PZKC01000014.1"/>
</dbReference>
<dbReference type="PANTHER" id="PTHR43531:SF14">
    <property type="entry name" value="METHYL-ACCEPTING CHEMOTAXIS PROTEIN I-RELATED"/>
    <property type="match status" value="1"/>
</dbReference>
<dbReference type="InterPro" id="IPR003660">
    <property type="entry name" value="HAMP_dom"/>
</dbReference>
<dbReference type="SUPFAM" id="SSF55785">
    <property type="entry name" value="PYP-like sensor domain (PAS domain)"/>
    <property type="match status" value="2"/>
</dbReference>
<keyword evidence="5" id="KW-0812">Transmembrane</keyword>
<dbReference type="PROSITE" id="PS50111">
    <property type="entry name" value="CHEMOTAXIS_TRANSDUC_2"/>
    <property type="match status" value="1"/>
</dbReference>